<feature type="domain" description="DUF8073" evidence="2">
    <location>
        <begin position="1"/>
        <end position="51"/>
    </location>
</feature>
<protein>
    <recommendedName>
        <fullName evidence="2">DUF8073 domain-containing protein</fullName>
    </recommendedName>
</protein>
<dbReference type="Pfam" id="PF26274">
    <property type="entry name" value="DUF8073"/>
    <property type="match status" value="1"/>
</dbReference>
<reference evidence="4" key="2">
    <citation type="submission" date="2016-10" db="EMBL/GenBank/DDBJ databases">
        <authorList>
            <person name="de Groot N.N."/>
        </authorList>
    </citation>
    <scope>NUCLEOTIDE SEQUENCE [LARGE SCALE GENOMIC DNA]</scope>
    <source>
        <strain evidence="4">CDM_6</strain>
    </source>
</reference>
<dbReference type="EMBL" id="FOIC01000001">
    <property type="protein sequence ID" value="SES71364.1"/>
    <property type="molecule type" value="Genomic_DNA"/>
</dbReference>
<sequence>MLALSILVIAVLVGVGLLQVYLSGDYGSFFRSIGIGLLLLLFSVGFYRKWHGT</sequence>
<accession>A0A1G6JWB5</accession>
<dbReference type="EMBL" id="FMZP01000002">
    <property type="protein sequence ID" value="SDC23007.1"/>
    <property type="molecule type" value="Genomic_DNA"/>
</dbReference>
<evidence type="ECO:0000313" key="4">
    <source>
        <dbReference type="EMBL" id="SES71364.1"/>
    </source>
</evidence>
<keyword evidence="1" id="KW-0812">Transmembrane</keyword>
<dbReference type="Proteomes" id="UP000199320">
    <property type="component" value="Unassembled WGS sequence"/>
</dbReference>
<keyword evidence="1" id="KW-1133">Transmembrane helix</keyword>
<evidence type="ECO:0000256" key="1">
    <source>
        <dbReference type="SAM" id="Phobius"/>
    </source>
</evidence>
<gene>
    <name evidence="4" type="ORF">SAMN04488694_101206</name>
    <name evidence="3" type="ORF">SAMN05192552_1002176</name>
</gene>
<evidence type="ECO:0000313" key="3">
    <source>
        <dbReference type="EMBL" id="SDC23007.1"/>
    </source>
</evidence>
<evidence type="ECO:0000259" key="2">
    <source>
        <dbReference type="Pfam" id="PF26274"/>
    </source>
</evidence>
<dbReference type="AlphaFoldDB" id="A0A1G6JWB5"/>
<proteinExistence type="predicted"/>
<dbReference type="Proteomes" id="UP000324021">
    <property type="component" value="Unassembled WGS sequence"/>
</dbReference>
<organism evidence="3 6">
    <name type="scientific">Natrinema hispanicum</name>
    <dbReference type="NCBI Taxonomy" id="392421"/>
    <lineage>
        <taxon>Archaea</taxon>
        <taxon>Methanobacteriati</taxon>
        <taxon>Methanobacteriota</taxon>
        <taxon>Stenosarchaea group</taxon>
        <taxon>Halobacteria</taxon>
        <taxon>Halobacteriales</taxon>
        <taxon>Natrialbaceae</taxon>
        <taxon>Natrinema</taxon>
    </lineage>
</organism>
<keyword evidence="5" id="KW-1185">Reference proteome</keyword>
<name>A0A1G6JWB5_9EURY</name>
<evidence type="ECO:0000313" key="6">
    <source>
        <dbReference type="Proteomes" id="UP000324021"/>
    </source>
</evidence>
<reference evidence="5 6" key="1">
    <citation type="submission" date="2016-10" db="EMBL/GenBank/DDBJ databases">
        <authorList>
            <person name="Varghese N."/>
            <person name="Submissions S."/>
        </authorList>
    </citation>
    <scope>NUCLEOTIDE SEQUENCE [LARGE SCALE GENOMIC DNA]</scope>
    <source>
        <strain evidence="3 6">CDM_1</strain>
        <strain evidence="5">CDM_6</strain>
    </source>
</reference>
<keyword evidence="1" id="KW-0472">Membrane</keyword>
<feature type="transmembrane region" description="Helical" evidence="1">
    <location>
        <begin position="28"/>
        <end position="47"/>
    </location>
</feature>
<evidence type="ECO:0000313" key="5">
    <source>
        <dbReference type="Proteomes" id="UP000199320"/>
    </source>
</evidence>
<dbReference type="InterPro" id="IPR058386">
    <property type="entry name" value="DUF8073"/>
</dbReference>